<evidence type="ECO:0000256" key="2">
    <source>
        <dbReference type="ARBA" id="ARBA00022679"/>
    </source>
</evidence>
<evidence type="ECO:0000313" key="6">
    <source>
        <dbReference type="Proteomes" id="UP001285521"/>
    </source>
</evidence>
<accession>A0ABU4TB09</accession>
<dbReference type="Pfam" id="PF00109">
    <property type="entry name" value="ketoacyl-synt"/>
    <property type="match status" value="1"/>
</dbReference>
<dbReference type="InterPro" id="IPR014030">
    <property type="entry name" value="Ketoacyl_synth_N"/>
</dbReference>
<dbReference type="Proteomes" id="UP001285521">
    <property type="component" value="Unassembled WGS sequence"/>
</dbReference>
<dbReference type="Gene3D" id="3.40.47.10">
    <property type="match status" value="1"/>
</dbReference>
<comment type="caution">
    <text evidence="5">The sequence shown here is derived from an EMBL/GenBank/DDBJ whole genome shotgun (WGS) entry which is preliminary data.</text>
</comment>
<feature type="domain" description="Ketosynthase family 3 (KS3)" evidence="4">
    <location>
        <begin position="13"/>
        <end position="394"/>
    </location>
</feature>
<evidence type="ECO:0000256" key="1">
    <source>
        <dbReference type="ARBA" id="ARBA00008467"/>
    </source>
</evidence>
<organism evidence="5 6">
    <name type="scientific">Lentzea miocenica</name>
    <dbReference type="NCBI Taxonomy" id="3095431"/>
    <lineage>
        <taxon>Bacteria</taxon>
        <taxon>Bacillati</taxon>
        <taxon>Actinomycetota</taxon>
        <taxon>Actinomycetes</taxon>
        <taxon>Pseudonocardiales</taxon>
        <taxon>Pseudonocardiaceae</taxon>
        <taxon>Lentzea</taxon>
    </lineage>
</organism>
<dbReference type="InterPro" id="IPR000794">
    <property type="entry name" value="Beta-ketoacyl_synthase"/>
</dbReference>
<evidence type="ECO:0000256" key="3">
    <source>
        <dbReference type="RuleBase" id="RU003694"/>
    </source>
</evidence>
<reference evidence="5 6" key="1">
    <citation type="submission" date="2023-11" db="EMBL/GenBank/DDBJ databases">
        <title>Lentzea sokolovensis, sp. nov., Lentzea kristufkii, sp. nov., and Lentzea miocenensis, sp. nov., rare actinobacteria from Sokolov Coal Basin, Miocene lacustrine sediment, Czech Republic.</title>
        <authorList>
            <person name="Lara A."/>
            <person name="Kotroba L."/>
            <person name="Nouioui I."/>
            <person name="Neumann-Schaal M."/>
            <person name="Mast Y."/>
            <person name="Chronakova A."/>
        </authorList>
    </citation>
    <scope>NUCLEOTIDE SEQUENCE [LARGE SCALE GENOMIC DNA]</scope>
    <source>
        <strain evidence="5 6">BCCO 10_0856</strain>
    </source>
</reference>
<sequence>MSALGKGDLVVVARGVGVCGIGVVSGYGWNRRSLWEGLISGKPAASIVPELGRFPGDTVWAARVGEGGDPVDGPSRFARAMRAAAREAIEDAGTRGWQPGRRVGLLHAVVLGEVDLWRDFYVTRGGKLPVHDYLALMPSTPMSTFMQEYGFHGPAMNVSAMCASGNAGLLTAMAWLDAGIVDDVVFVATDLSLTPENVSHFVRLGVAIVDAEPLDACRPFQQGSRGFVMGEASVAFVLSRRAANPYALTLGGAMSHDAYHVTSIDPRLDQITRCFADALDNAAVSAADVRYLNAHGPGTAQCDTAEAAVLEQLFAPDTGVYSVKPLTGHCQGAASAIEVAVTAMAYDSGVIPAPPTVAPGHPRLLDGPTPLVDGLTIKSSLGMGGHNSVVVLAPPA</sequence>
<dbReference type="EMBL" id="JAXAVW010000034">
    <property type="protein sequence ID" value="MDX8035357.1"/>
    <property type="molecule type" value="Genomic_DNA"/>
</dbReference>
<dbReference type="SMART" id="SM00825">
    <property type="entry name" value="PKS_KS"/>
    <property type="match status" value="1"/>
</dbReference>
<protein>
    <submittedName>
        <fullName evidence="5">Beta-ketoacyl synthase N-terminal-like domain-containing protein</fullName>
    </submittedName>
</protein>
<dbReference type="PANTHER" id="PTHR11712:SF347">
    <property type="entry name" value="BETA KETOACYL-ACYL CARRIER PROTEIN SYNTHASE"/>
    <property type="match status" value="1"/>
</dbReference>
<name>A0ABU4TB09_9PSEU</name>
<dbReference type="InterPro" id="IPR016039">
    <property type="entry name" value="Thiolase-like"/>
</dbReference>
<dbReference type="RefSeq" id="WP_319970383.1">
    <property type="nucleotide sequence ID" value="NZ_JAXAVW010000034.1"/>
</dbReference>
<keyword evidence="2 3" id="KW-0808">Transferase</keyword>
<dbReference type="Pfam" id="PF02801">
    <property type="entry name" value="Ketoacyl-synt_C"/>
    <property type="match status" value="1"/>
</dbReference>
<comment type="similarity">
    <text evidence="1 3">Belongs to the thiolase-like superfamily. Beta-ketoacyl-ACP synthases family.</text>
</comment>
<dbReference type="InterPro" id="IPR020841">
    <property type="entry name" value="PKS_Beta-ketoAc_synthase_dom"/>
</dbReference>
<keyword evidence="6" id="KW-1185">Reference proteome</keyword>
<gene>
    <name evidence="5" type="ORF">SK803_34545</name>
</gene>
<dbReference type="SUPFAM" id="SSF53901">
    <property type="entry name" value="Thiolase-like"/>
    <property type="match status" value="1"/>
</dbReference>
<evidence type="ECO:0000259" key="4">
    <source>
        <dbReference type="PROSITE" id="PS52004"/>
    </source>
</evidence>
<dbReference type="PANTHER" id="PTHR11712">
    <property type="entry name" value="POLYKETIDE SYNTHASE-RELATED"/>
    <property type="match status" value="1"/>
</dbReference>
<dbReference type="InterPro" id="IPR014031">
    <property type="entry name" value="Ketoacyl_synth_C"/>
</dbReference>
<dbReference type="PROSITE" id="PS52004">
    <property type="entry name" value="KS3_2"/>
    <property type="match status" value="1"/>
</dbReference>
<proteinExistence type="inferred from homology"/>
<evidence type="ECO:0000313" key="5">
    <source>
        <dbReference type="EMBL" id="MDX8035357.1"/>
    </source>
</evidence>
<reference evidence="5 6" key="2">
    <citation type="submission" date="2023-11" db="EMBL/GenBank/DDBJ databases">
        <authorList>
            <person name="Lara A.C."/>
            <person name="Chronakova A."/>
        </authorList>
    </citation>
    <scope>NUCLEOTIDE SEQUENCE [LARGE SCALE GENOMIC DNA]</scope>
    <source>
        <strain evidence="5 6">BCCO 10_0856</strain>
    </source>
</reference>